<dbReference type="AlphaFoldDB" id="A0A396SU13"/>
<comment type="caution">
    <text evidence="3">The sequence shown here is derived from an EMBL/GenBank/DDBJ whole genome shotgun (WGS) entry which is preliminary data.</text>
</comment>
<dbReference type="InterPro" id="IPR007527">
    <property type="entry name" value="Znf_SWIM"/>
</dbReference>
<evidence type="ECO:0000256" key="1">
    <source>
        <dbReference type="PROSITE-ProRule" id="PRU00325"/>
    </source>
</evidence>
<proteinExistence type="predicted"/>
<dbReference type="EMBL" id="QWEI01000001">
    <property type="protein sequence ID" value="RHW39981.1"/>
    <property type="molecule type" value="Genomic_DNA"/>
</dbReference>
<dbReference type="Proteomes" id="UP000265692">
    <property type="component" value="Unassembled WGS sequence"/>
</dbReference>
<dbReference type="OrthoDB" id="7593573at2"/>
<sequence length="529" mass="62437">MALSIASLAREQTLFIKTQLDQIEHALHPSVTEDEELVRRALFAVRNKSVIFDRYIPSTTNLYAAVQDVRPTQVLINFRDEIVHCDCPHGEWCRHKVSVILSLYQYIDSVQDWTAKWRSKKSVNLHLLATERTPESWLAMVDEVMSHLLPEGRPIEKFQISTVAENADSKLKRHLPFEREWQPLYELFMQISILNKIWQHLNLFGNTIHSDYFEYFFNRRFEKIQNTIHELSVKSRLFATDPFFDALQVLVRELLLERKAHIGRRLNVYLLFWDNVFIEKSRAEEELEILQNYLMQEENPLSSEVLLPTILNIFHILLKNYEALKLNVASITPEQMNIYFGLAKFSHSRHDDEASEYMLKAMLPLLNDYIQHHLTPSQRQMYVRRIHALYENVSLTEPEELLLYSAFGVYGVAPFSGYLLKQKRYEEWVALHQLYPSSISYLDSCGLKVVLEEAPSLTLPLYHYYALEEVNQKSRMNYKQAVRIWKMMKSAAKKSGKTNFWEDYIHTVREQFKRLRALQEELEKGNLLV</sequence>
<dbReference type="RefSeq" id="WP_118874991.1">
    <property type="nucleotide sequence ID" value="NZ_QWEI01000001.1"/>
</dbReference>
<evidence type="ECO:0000313" key="3">
    <source>
        <dbReference type="EMBL" id="RHW39981.1"/>
    </source>
</evidence>
<keyword evidence="1" id="KW-0862">Zinc</keyword>
<dbReference type="GO" id="GO:0008270">
    <property type="term" value="F:zinc ion binding"/>
    <property type="evidence" value="ECO:0007669"/>
    <property type="project" value="UniProtKB-KW"/>
</dbReference>
<evidence type="ECO:0000313" key="4">
    <source>
        <dbReference type="Proteomes" id="UP000265692"/>
    </source>
</evidence>
<feature type="domain" description="SWIM-type" evidence="2">
    <location>
        <begin position="72"/>
        <end position="104"/>
    </location>
</feature>
<accession>A0A396SU13</accession>
<protein>
    <recommendedName>
        <fullName evidence="2">SWIM-type domain-containing protein</fullName>
    </recommendedName>
</protein>
<evidence type="ECO:0000259" key="2">
    <source>
        <dbReference type="PROSITE" id="PS50966"/>
    </source>
</evidence>
<name>A0A396SU13_9BACL</name>
<keyword evidence="1" id="KW-0479">Metal-binding</keyword>
<reference evidence="3 4" key="1">
    <citation type="submission" date="2018-08" db="EMBL/GenBank/DDBJ databases">
        <title>Lysinibacillus sp. YLB-03 draft genome sequence.</title>
        <authorList>
            <person name="Yu L."/>
        </authorList>
    </citation>
    <scope>NUCLEOTIDE SEQUENCE [LARGE SCALE GENOMIC DNA]</scope>
    <source>
        <strain evidence="3 4">YLB-03</strain>
    </source>
</reference>
<organism evidence="3 4">
    <name type="scientific">Ureibacillus yapensis</name>
    <dbReference type="NCBI Taxonomy" id="2304605"/>
    <lineage>
        <taxon>Bacteria</taxon>
        <taxon>Bacillati</taxon>
        <taxon>Bacillota</taxon>
        <taxon>Bacilli</taxon>
        <taxon>Bacillales</taxon>
        <taxon>Caryophanaceae</taxon>
        <taxon>Ureibacillus</taxon>
    </lineage>
</organism>
<keyword evidence="4" id="KW-1185">Reference proteome</keyword>
<keyword evidence="1" id="KW-0863">Zinc-finger</keyword>
<gene>
    <name evidence="3" type="ORF">D1B33_03805</name>
</gene>
<dbReference type="PROSITE" id="PS50966">
    <property type="entry name" value="ZF_SWIM"/>
    <property type="match status" value="1"/>
</dbReference>